<organism evidence="3 4">
    <name type="scientific">Hydrogenophaga laconesensis</name>
    <dbReference type="NCBI Taxonomy" id="1805971"/>
    <lineage>
        <taxon>Bacteria</taxon>
        <taxon>Pseudomonadati</taxon>
        <taxon>Pseudomonadota</taxon>
        <taxon>Betaproteobacteria</taxon>
        <taxon>Burkholderiales</taxon>
        <taxon>Comamonadaceae</taxon>
        <taxon>Hydrogenophaga</taxon>
    </lineage>
</organism>
<evidence type="ECO:0000256" key="1">
    <source>
        <dbReference type="SAM" id="Coils"/>
    </source>
</evidence>
<evidence type="ECO:0000256" key="2">
    <source>
        <dbReference type="SAM" id="SignalP"/>
    </source>
</evidence>
<gene>
    <name evidence="3" type="ORF">J2X09_000505</name>
</gene>
<accession>A0ABU1V5W6</accession>
<keyword evidence="2" id="KW-0732">Signal</keyword>
<evidence type="ECO:0000313" key="4">
    <source>
        <dbReference type="Proteomes" id="UP001265550"/>
    </source>
</evidence>
<name>A0ABU1V5W6_9BURK</name>
<feature type="coiled-coil region" evidence="1">
    <location>
        <begin position="126"/>
        <end position="160"/>
    </location>
</feature>
<keyword evidence="1" id="KW-0175">Coiled coil</keyword>
<sequence length="179" mass="18784">MFTAAFTRLSLYGLLAVAPSVVDAQMPPQWVAERMVKRLSDSDLGCAEIHAETSALEKTGLAQQAEVLQAQEAMAKVQEALMEQAGGARGGVGLAIGSGLLGMVPGGAQIQGHAMKAAAEARRAGMQEGMQKMMQAQTRLMNAEQALEHAQARGEHLTDLFLRKGCRLSEVKAAAGAAP</sequence>
<feature type="signal peptide" evidence="2">
    <location>
        <begin position="1"/>
        <end position="24"/>
    </location>
</feature>
<reference evidence="3 4" key="1">
    <citation type="submission" date="2023-07" db="EMBL/GenBank/DDBJ databases">
        <title>Sorghum-associated microbial communities from plants grown in Nebraska, USA.</title>
        <authorList>
            <person name="Schachtman D."/>
        </authorList>
    </citation>
    <scope>NUCLEOTIDE SEQUENCE [LARGE SCALE GENOMIC DNA]</scope>
    <source>
        <strain evidence="3 4">BE240</strain>
    </source>
</reference>
<evidence type="ECO:0000313" key="3">
    <source>
        <dbReference type="EMBL" id="MDR7092782.1"/>
    </source>
</evidence>
<dbReference type="RefSeq" id="WP_204731780.1">
    <property type="nucleotide sequence ID" value="NZ_JAVDWE010000001.1"/>
</dbReference>
<comment type="caution">
    <text evidence="3">The sequence shown here is derived from an EMBL/GenBank/DDBJ whole genome shotgun (WGS) entry which is preliminary data.</text>
</comment>
<dbReference type="Proteomes" id="UP001265550">
    <property type="component" value="Unassembled WGS sequence"/>
</dbReference>
<protein>
    <submittedName>
        <fullName evidence="3">Uncharacterized protein</fullName>
    </submittedName>
</protein>
<proteinExistence type="predicted"/>
<dbReference type="EMBL" id="JAVDWE010000001">
    <property type="protein sequence ID" value="MDR7092782.1"/>
    <property type="molecule type" value="Genomic_DNA"/>
</dbReference>
<feature type="chain" id="PRO_5047179214" evidence="2">
    <location>
        <begin position="25"/>
        <end position="179"/>
    </location>
</feature>
<keyword evidence="4" id="KW-1185">Reference proteome</keyword>